<dbReference type="Proteomes" id="UP000192441">
    <property type="component" value="Unassembled WGS sequence"/>
</dbReference>
<gene>
    <name evidence="8" type="ORF">BST20_26130</name>
    <name evidence="7" type="ORF">MBRA_51930</name>
</gene>
<evidence type="ECO:0000313" key="7">
    <source>
        <dbReference type="EMBL" id="BBZ14998.1"/>
    </source>
</evidence>
<evidence type="ECO:0000313" key="10">
    <source>
        <dbReference type="Proteomes" id="UP000467379"/>
    </source>
</evidence>
<dbReference type="GO" id="GO:0003700">
    <property type="term" value="F:DNA-binding transcription factor activity"/>
    <property type="evidence" value="ECO:0007669"/>
    <property type="project" value="TreeGrafter"/>
</dbReference>
<dbReference type="InterPro" id="IPR050109">
    <property type="entry name" value="HTH-type_TetR-like_transc_reg"/>
</dbReference>
<dbReference type="InterPro" id="IPR036271">
    <property type="entry name" value="Tet_transcr_reg_TetR-rel_C_sf"/>
</dbReference>
<dbReference type="Pfam" id="PF02909">
    <property type="entry name" value="TetR_C_1"/>
    <property type="match status" value="1"/>
</dbReference>
<dbReference type="PANTHER" id="PTHR30055:SF151">
    <property type="entry name" value="TRANSCRIPTIONAL REGULATORY PROTEIN"/>
    <property type="match status" value="1"/>
</dbReference>
<dbReference type="SUPFAM" id="SSF46689">
    <property type="entry name" value="Homeodomain-like"/>
    <property type="match status" value="1"/>
</dbReference>
<dbReference type="OrthoDB" id="329481at2"/>
<evidence type="ECO:0000256" key="4">
    <source>
        <dbReference type="PROSITE-ProRule" id="PRU00335"/>
    </source>
</evidence>
<keyword evidence="1" id="KW-0805">Transcription regulation</keyword>
<reference evidence="7 10" key="2">
    <citation type="journal article" date="2019" name="Emerg. Microbes Infect.">
        <title>Comprehensive subspecies identification of 175 nontuberculous mycobacteria species based on 7547 genomic profiles.</title>
        <authorList>
            <person name="Matsumoto Y."/>
            <person name="Kinjo T."/>
            <person name="Motooka D."/>
            <person name="Nabeya D."/>
            <person name="Jung N."/>
            <person name="Uechi K."/>
            <person name="Horii T."/>
            <person name="Iida T."/>
            <person name="Fujita J."/>
            <person name="Nakamura S."/>
        </authorList>
    </citation>
    <scope>NUCLEOTIDE SEQUENCE [LARGE SCALE GENOMIC DNA]</scope>
    <source>
        <strain evidence="7">JCM 12687</strain>
        <plasmid evidence="7 10">pJCM12687</plasmid>
    </source>
</reference>
<evidence type="ECO:0000256" key="1">
    <source>
        <dbReference type="ARBA" id="ARBA00023015"/>
    </source>
</evidence>
<evidence type="ECO:0000313" key="8">
    <source>
        <dbReference type="EMBL" id="ORA31871.1"/>
    </source>
</evidence>
<dbReference type="EMBL" id="AP022607">
    <property type="protein sequence ID" value="BBZ14998.1"/>
    <property type="molecule type" value="Genomic_DNA"/>
</dbReference>
<keyword evidence="2 4" id="KW-0238">DNA-binding</keyword>
<accession>A0A7I7WGA7</accession>
<proteinExistence type="predicted"/>
<evidence type="ECO:0000256" key="3">
    <source>
        <dbReference type="ARBA" id="ARBA00023163"/>
    </source>
</evidence>
<dbReference type="InterPro" id="IPR001647">
    <property type="entry name" value="HTH_TetR"/>
</dbReference>
<dbReference type="Pfam" id="PF00440">
    <property type="entry name" value="TetR_N"/>
    <property type="match status" value="1"/>
</dbReference>
<organism evidence="8 9">
    <name type="scientific">Mycobacterium branderi</name>
    <dbReference type="NCBI Taxonomy" id="43348"/>
    <lineage>
        <taxon>Bacteria</taxon>
        <taxon>Bacillati</taxon>
        <taxon>Actinomycetota</taxon>
        <taxon>Actinomycetes</taxon>
        <taxon>Mycobacteriales</taxon>
        <taxon>Mycobacteriaceae</taxon>
        <taxon>Mycobacterium</taxon>
    </lineage>
</organism>
<evidence type="ECO:0000313" key="9">
    <source>
        <dbReference type="Proteomes" id="UP000192441"/>
    </source>
</evidence>
<dbReference type="Proteomes" id="UP000467379">
    <property type="component" value="Plasmid pJCM12687"/>
</dbReference>
<keyword evidence="3" id="KW-0804">Transcription</keyword>
<dbReference type="PANTHER" id="PTHR30055">
    <property type="entry name" value="HTH-TYPE TRANSCRIPTIONAL REGULATOR RUTR"/>
    <property type="match status" value="1"/>
</dbReference>
<reference evidence="7" key="3">
    <citation type="submission" date="2020-02" db="EMBL/GenBank/DDBJ databases">
        <authorList>
            <person name="Matsumoto Y."/>
            <person name="Motooka D."/>
            <person name="Nakamura S."/>
        </authorList>
    </citation>
    <scope>NUCLEOTIDE SEQUENCE</scope>
    <source>
        <strain evidence="7">JCM 12687</strain>
        <plasmid evidence="7">pJCM12687</plasmid>
    </source>
</reference>
<feature type="domain" description="HTH tetR-type" evidence="6">
    <location>
        <begin position="21"/>
        <end position="81"/>
    </location>
</feature>
<reference evidence="8 9" key="1">
    <citation type="submission" date="2016-12" db="EMBL/GenBank/DDBJ databases">
        <title>The new phylogeny of genus Mycobacterium.</title>
        <authorList>
            <person name="Tortoli E."/>
            <person name="Trovato A."/>
            <person name="Cirillo D.M."/>
        </authorList>
    </citation>
    <scope>NUCLEOTIDE SEQUENCE [LARGE SCALE GENOMIC DNA]</scope>
    <source>
        <strain evidence="8 9">DSM 44624</strain>
    </source>
</reference>
<keyword evidence="7" id="KW-0614">Plasmid</keyword>
<dbReference type="GO" id="GO:0000976">
    <property type="term" value="F:transcription cis-regulatory region binding"/>
    <property type="evidence" value="ECO:0007669"/>
    <property type="project" value="TreeGrafter"/>
</dbReference>
<sequence length="220" mass="24760">MPAGRTKGASRTNDKRGKPPVLTEDQIVSAALAVIRNEGLEALSMRRLSRELGRSAMAAYWYVEDKQQLLNLVAKKMLAEVPLPDPDAGSWEERLRRVVAAIDAQLRKHPGIAEILLQRMLSTDRRLMNGIFDILQSAGFEGPDVFLSYAMIHTYLFGRYQVVLHADELPDQEQRPEDLEDTVGRLVPHLERLRGRDFFSYGVDTIIAGLHARLEAKSQA</sequence>
<dbReference type="EMBL" id="MVHM01000027">
    <property type="protein sequence ID" value="ORA31871.1"/>
    <property type="molecule type" value="Genomic_DNA"/>
</dbReference>
<dbReference type="PROSITE" id="PS50977">
    <property type="entry name" value="HTH_TETR_2"/>
    <property type="match status" value="1"/>
</dbReference>
<feature type="DNA-binding region" description="H-T-H motif" evidence="4">
    <location>
        <begin position="44"/>
        <end position="63"/>
    </location>
</feature>
<protein>
    <submittedName>
        <fullName evidence="8">TetR family transcriptional regulator</fullName>
    </submittedName>
</protein>
<name>A0A7I7WGA7_9MYCO</name>
<dbReference type="RefSeq" id="WP_083134316.1">
    <property type="nucleotide sequence ID" value="NZ_AP022607.1"/>
</dbReference>
<dbReference type="InterPro" id="IPR004111">
    <property type="entry name" value="Repressor_TetR_C"/>
</dbReference>
<dbReference type="InterPro" id="IPR009057">
    <property type="entry name" value="Homeodomain-like_sf"/>
</dbReference>
<keyword evidence="10" id="KW-1185">Reference proteome</keyword>
<geneLocation type="plasmid" evidence="7 10">
    <name>pJCM12687</name>
</geneLocation>
<dbReference type="Gene3D" id="1.10.357.10">
    <property type="entry name" value="Tetracycline Repressor, domain 2"/>
    <property type="match status" value="1"/>
</dbReference>
<evidence type="ECO:0000259" key="6">
    <source>
        <dbReference type="PROSITE" id="PS50977"/>
    </source>
</evidence>
<dbReference type="AlphaFoldDB" id="A0A7I7WGA7"/>
<evidence type="ECO:0000256" key="5">
    <source>
        <dbReference type="SAM" id="MobiDB-lite"/>
    </source>
</evidence>
<evidence type="ECO:0000256" key="2">
    <source>
        <dbReference type="ARBA" id="ARBA00023125"/>
    </source>
</evidence>
<dbReference type="GO" id="GO:0045892">
    <property type="term" value="P:negative regulation of DNA-templated transcription"/>
    <property type="evidence" value="ECO:0007669"/>
    <property type="project" value="InterPro"/>
</dbReference>
<dbReference type="SUPFAM" id="SSF48498">
    <property type="entry name" value="Tetracyclin repressor-like, C-terminal domain"/>
    <property type="match status" value="1"/>
</dbReference>
<feature type="region of interest" description="Disordered" evidence="5">
    <location>
        <begin position="1"/>
        <end position="20"/>
    </location>
</feature>